<proteinExistence type="predicted"/>
<reference evidence="1 2" key="1">
    <citation type="journal article" date="2018" name="Nat. Biotechnol.">
        <title>A standardized bacterial taxonomy based on genome phylogeny substantially revises the tree of life.</title>
        <authorList>
            <person name="Parks D.H."/>
            <person name="Chuvochina M."/>
            <person name="Waite D.W."/>
            <person name="Rinke C."/>
            <person name="Skarshewski A."/>
            <person name="Chaumeil P.A."/>
            <person name="Hugenholtz P."/>
        </authorList>
    </citation>
    <scope>NUCLEOTIDE SEQUENCE [LARGE SCALE GENOMIC DNA]</scope>
    <source>
        <strain evidence="1">UBA11728</strain>
    </source>
</reference>
<evidence type="ECO:0000313" key="1">
    <source>
        <dbReference type="EMBL" id="HCL01171.1"/>
    </source>
</evidence>
<protein>
    <submittedName>
        <fullName evidence="1">Flagellar assembly protein FliW</fullName>
    </submittedName>
</protein>
<keyword evidence="1" id="KW-0282">Flagellum</keyword>
<dbReference type="EMBL" id="DPVV01000070">
    <property type="protein sequence ID" value="HCL01171.1"/>
    <property type="molecule type" value="Genomic_DNA"/>
</dbReference>
<dbReference type="AlphaFoldDB" id="A0A3D2X227"/>
<keyword evidence="1" id="KW-0969">Cilium</keyword>
<organism evidence="1 2">
    <name type="scientific">Lachnoclostridium phytofermentans</name>
    <dbReference type="NCBI Taxonomy" id="66219"/>
    <lineage>
        <taxon>Bacteria</taxon>
        <taxon>Bacillati</taxon>
        <taxon>Bacillota</taxon>
        <taxon>Clostridia</taxon>
        <taxon>Lachnospirales</taxon>
        <taxon>Lachnospiraceae</taxon>
    </lineage>
</organism>
<feature type="non-terminal residue" evidence="1">
    <location>
        <position position="1"/>
    </location>
</feature>
<sequence>EDSKFVVKYPVFEKFQNRAKKEDGEC</sequence>
<dbReference type="Proteomes" id="UP000262969">
    <property type="component" value="Unassembled WGS sequence"/>
</dbReference>
<evidence type="ECO:0000313" key="2">
    <source>
        <dbReference type="Proteomes" id="UP000262969"/>
    </source>
</evidence>
<accession>A0A3D2X227</accession>
<comment type="caution">
    <text evidence="1">The sequence shown here is derived from an EMBL/GenBank/DDBJ whole genome shotgun (WGS) entry which is preliminary data.</text>
</comment>
<name>A0A3D2X227_9FIRM</name>
<keyword evidence="1" id="KW-0966">Cell projection</keyword>
<gene>
    <name evidence="1" type="ORF">DHW61_01955</name>
</gene>